<protein>
    <submittedName>
        <fullName evidence="1">Uncharacterized protein</fullName>
    </submittedName>
</protein>
<reference evidence="1 2" key="1">
    <citation type="submission" date="2022-05" db="EMBL/GenBank/DDBJ databases">
        <title>Chromosome-level reference genomes for two strains of Caenorhabditis briggsae: an improved platform for comparative genomics.</title>
        <authorList>
            <person name="Stevens L."/>
            <person name="Andersen E.C."/>
        </authorList>
    </citation>
    <scope>NUCLEOTIDE SEQUENCE [LARGE SCALE GENOMIC DNA]</scope>
    <source>
        <strain evidence="1">QX1410_ONT</strain>
        <tissue evidence="1">Whole-organism</tissue>
    </source>
</reference>
<gene>
    <name evidence="1" type="ORF">L3Y34_012645</name>
</gene>
<evidence type="ECO:0000313" key="2">
    <source>
        <dbReference type="Proteomes" id="UP000827892"/>
    </source>
</evidence>
<dbReference type="AlphaFoldDB" id="A0AAE8ZUP8"/>
<organism evidence="1 2">
    <name type="scientific">Caenorhabditis briggsae</name>
    <dbReference type="NCBI Taxonomy" id="6238"/>
    <lineage>
        <taxon>Eukaryota</taxon>
        <taxon>Metazoa</taxon>
        <taxon>Ecdysozoa</taxon>
        <taxon>Nematoda</taxon>
        <taxon>Chromadorea</taxon>
        <taxon>Rhabditida</taxon>
        <taxon>Rhabditina</taxon>
        <taxon>Rhabditomorpha</taxon>
        <taxon>Rhabditoidea</taxon>
        <taxon>Rhabditidae</taxon>
        <taxon>Peloderinae</taxon>
        <taxon>Caenorhabditis</taxon>
    </lineage>
</organism>
<dbReference type="EMBL" id="CP090896">
    <property type="protein sequence ID" value="ULT83555.1"/>
    <property type="molecule type" value="Genomic_DNA"/>
</dbReference>
<sequence length="229" mass="26857">MSVSSPNTRFFHQFLHETQARLLTPCYKPISRKLAEIMENAVEVQTMNLTEHILDVLRQAHFVIGQRLQLINQNPNGEQSELYQKLRIQLAFIDEMMRLGRRPLSVEDQVWLKDALKKVSFFEATNNMNLNTISMYINPMNIRFETHGRILAPAVLDELEKLRDVLTRRMDIEKIKTLRRRSEKFQALRRQFMVVCEVLRIGRQGYTAARMQRIATIVVGNEIHPIPDN</sequence>
<evidence type="ECO:0000313" key="1">
    <source>
        <dbReference type="EMBL" id="ULT83555.1"/>
    </source>
</evidence>
<dbReference type="Proteomes" id="UP000827892">
    <property type="component" value="Chromosome X"/>
</dbReference>
<name>A0AAE8ZUP8_CAEBR</name>
<proteinExistence type="predicted"/>
<accession>A0AAE8ZUP8</accession>